<keyword evidence="6" id="KW-1185">Reference proteome</keyword>
<accession>A0ABQ7HV89</accession>
<dbReference type="Proteomes" id="UP001516464">
    <property type="component" value="Unassembled WGS sequence"/>
</dbReference>
<evidence type="ECO:0000256" key="2">
    <source>
        <dbReference type="ARBA" id="ARBA00022786"/>
    </source>
</evidence>
<proteinExistence type="inferred from homology"/>
<comment type="similarity">
    <text evidence="1">Belongs to the UFD1 family.</text>
</comment>
<dbReference type="Pfam" id="PF24842">
    <property type="entry name" value="UFD1_N2"/>
    <property type="match status" value="1"/>
</dbReference>
<reference evidence="5 6" key="1">
    <citation type="submission" date="2019-01" db="EMBL/GenBank/DDBJ databases">
        <title>Genomes sequencing and comparative genomics of infectious freshwater microsporidia, Cucumispora dikerogammari and Thelohania contejeani.</title>
        <authorList>
            <person name="Cormier A."/>
            <person name="Giraud I."/>
            <person name="Wattier R."/>
            <person name="Teixeira M."/>
            <person name="Grandjean F."/>
            <person name="Rigaud T."/>
            <person name="Cordaux R."/>
        </authorList>
    </citation>
    <scope>NUCLEOTIDE SEQUENCE [LARGE SCALE GENOMIC DNA]</scope>
    <source>
        <strain evidence="5">T1</strain>
        <tissue evidence="5">Spores</tissue>
    </source>
</reference>
<gene>
    <name evidence="5" type="primary">ufd-1</name>
    <name evidence="5" type="ORF">TCON_2711</name>
</gene>
<dbReference type="EMBL" id="SBIQ01000550">
    <property type="protein sequence ID" value="KAF7675372.1"/>
    <property type="molecule type" value="Genomic_DNA"/>
</dbReference>
<evidence type="ECO:0000259" key="3">
    <source>
        <dbReference type="Pfam" id="PF03152"/>
    </source>
</evidence>
<name>A0ABQ7HV89_9MICR</name>
<evidence type="ECO:0000313" key="6">
    <source>
        <dbReference type="Proteomes" id="UP001516464"/>
    </source>
</evidence>
<keyword evidence="2" id="KW-0833">Ubl conjugation pathway</keyword>
<organism evidence="5 6">
    <name type="scientific">Astathelohania contejeani</name>
    <dbReference type="NCBI Taxonomy" id="164912"/>
    <lineage>
        <taxon>Eukaryota</taxon>
        <taxon>Fungi</taxon>
        <taxon>Fungi incertae sedis</taxon>
        <taxon>Microsporidia</taxon>
        <taxon>Astathelohaniidae</taxon>
        <taxon>Astathelohania</taxon>
    </lineage>
</organism>
<dbReference type="Pfam" id="PF03152">
    <property type="entry name" value="UFD1_N1"/>
    <property type="match status" value="1"/>
</dbReference>
<feature type="domain" description="Ubiquitin fusion degradation protein UFD1 N-terminal subdomain 1" evidence="3">
    <location>
        <begin position="18"/>
        <end position="106"/>
    </location>
</feature>
<dbReference type="InterPro" id="IPR042299">
    <property type="entry name" value="Ufd1-like_Nn"/>
</dbReference>
<evidence type="ECO:0000256" key="1">
    <source>
        <dbReference type="ARBA" id="ARBA00006043"/>
    </source>
</evidence>
<feature type="domain" description="Ubiquitin fusion degradation protein UFD1 N-terminal subdomain 2" evidence="4">
    <location>
        <begin position="108"/>
        <end position="184"/>
    </location>
</feature>
<sequence>MFRNLFDFPSGVLAWRLSPKKYEKNDKNNYSCKVVLPQTVLEDLVFNQIPPPYTFEINHTFGAYKTHCGVLEFTGNEAIVLIPEWMYQQLSMDDVMQVSVEYKSLPIGTFIKLLPHSVDFLEIENPKVELESSLRDYPVLTTGDEILCCFEDYGPIRFTVSECQPEGEGIYIVDTDLSVDFLPPIGYEEKLEREKSVKRYLRILPSSHPIKPIRITGLGLILEFSNTNQEI</sequence>
<dbReference type="InterPro" id="IPR055417">
    <property type="entry name" value="UFD1_N1"/>
</dbReference>
<dbReference type="PANTHER" id="PTHR12555">
    <property type="entry name" value="UBIQUITIN FUSION DEGRADATON PROTEIN 1"/>
    <property type="match status" value="1"/>
</dbReference>
<dbReference type="PANTHER" id="PTHR12555:SF13">
    <property type="entry name" value="UBIQUITIN RECOGNITION FACTOR IN ER-ASSOCIATED DEGRADATION PROTEIN 1"/>
    <property type="match status" value="1"/>
</dbReference>
<evidence type="ECO:0000259" key="4">
    <source>
        <dbReference type="Pfam" id="PF24842"/>
    </source>
</evidence>
<evidence type="ECO:0000313" key="5">
    <source>
        <dbReference type="EMBL" id="KAF7675372.1"/>
    </source>
</evidence>
<dbReference type="Gene3D" id="2.40.40.50">
    <property type="entry name" value="Ubiquitin fusion degradation protein UFD1, N-terminal domain"/>
    <property type="match status" value="1"/>
</dbReference>
<dbReference type="InterPro" id="IPR004854">
    <property type="entry name" value="Ufd1-like"/>
</dbReference>
<protein>
    <submittedName>
        <fullName evidence="5">Ubiquitin fusion degradation protein 1 like protein</fullName>
    </submittedName>
</protein>
<dbReference type="Gene3D" id="3.10.330.10">
    <property type="match status" value="1"/>
</dbReference>
<dbReference type="InterPro" id="IPR055418">
    <property type="entry name" value="UFD1_N2"/>
</dbReference>
<comment type="caution">
    <text evidence="5">The sequence shown here is derived from an EMBL/GenBank/DDBJ whole genome shotgun (WGS) entry which is preliminary data.</text>
</comment>